<dbReference type="OrthoDB" id="3089872at2759"/>
<dbReference type="Proteomes" id="UP000219338">
    <property type="component" value="Unassembled WGS sequence"/>
</dbReference>
<evidence type="ECO:0000313" key="3">
    <source>
        <dbReference type="Proteomes" id="UP000219338"/>
    </source>
</evidence>
<sequence>MLTRQIRMPVNPQVLIKYPAIRAVRAGVLEKECQKLEKRAVRAEQKAHKTEEMYRQAQFKVQNTEDSFNQLMHMHRQALAQLENAKDSISSLKVDLNEARNGDWYFWDFVGELRCGICNQDLDGAYSLTCGDTFHGSGSKRLSENTWSTRP</sequence>
<evidence type="ECO:0000313" key="2">
    <source>
        <dbReference type="EMBL" id="SJL14104.1"/>
    </source>
</evidence>
<gene>
    <name evidence="2" type="ORF">ARMOST_17559</name>
</gene>
<name>A0A284RZB4_ARMOS</name>
<accession>A0A284RZB4</accession>
<organism evidence="2 3">
    <name type="scientific">Armillaria ostoyae</name>
    <name type="common">Armillaria root rot fungus</name>
    <dbReference type="NCBI Taxonomy" id="47428"/>
    <lineage>
        <taxon>Eukaryota</taxon>
        <taxon>Fungi</taxon>
        <taxon>Dikarya</taxon>
        <taxon>Basidiomycota</taxon>
        <taxon>Agaricomycotina</taxon>
        <taxon>Agaricomycetes</taxon>
        <taxon>Agaricomycetidae</taxon>
        <taxon>Agaricales</taxon>
        <taxon>Marasmiineae</taxon>
        <taxon>Physalacriaceae</taxon>
        <taxon>Armillaria</taxon>
    </lineage>
</organism>
<protein>
    <submittedName>
        <fullName evidence="2">Uncharacterized protein</fullName>
    </submittedName>
</protein>
<keyword evidence="1" id="KW-0175">Coiled coil</keyword>
<proteinExistence type="predicted"/>
<dbReference type="AlphaFoldDB" id="A0A284RZB4"/>
<feature type="coiled-coil region" evidence="1">
    <location>
        <begin position="26"/>
        <end position="102"/>
    </location>
</feature>
<keyword evidence="3" id="KW-1185">Reference proteome</keyword>
<dbReference type="EMBL" id="FUEG01000022">
    <property type="protein sequence ID" value="SJL14104.1"/>
    <property type="molecule type" value="Genomic_DNA"/>
</dbReference>
<reference evidence="3" key="1">
    <citation type="journal article" date="2017" name="Nat. Ecol. Evol.">
        <title>Genome expansion and lineage-specific genetic innovations in the forest pathogenic fungi Armillaria.</title>
        <authorList>
            <person name="Sipos G."/>
            <person name="Prasanna A.N."/>
            <person name="Walter M.C."/>
            <person name="O'Connor E."/>
            <person name="Balint B."/>
            <person name="Krizsan K."/>
            <person name="Kiss B."/>
            <person name="Hess J."/>
            <person name="Varga T."/>
            <person name="Slot J."/>
            <person name="Riley R."/>
            <person name="Boka B."/>
            <person name="Rigling D."/>
            <person name="Barry K."/>
            <person name="Lee J."/>
            <person name="Mihaltcheva S."/>
            <person name="LaButti K."/>
            <person name="Lipzen A."/>
            <person name="Waldron R."/>
            <person name="Moloney N.M."/>
            <person name="Sperisen C."/>
            <person name="Kredics L."/>
            <person name="Vagvoelgyi C."/>
            <person name="Patrignani A."/>
            <person name="Fitzpatrick D."/>
            <person name="Nagy I."/>
            <person name="Doyle S."/>
            <person name="Anderson J.B."/>
            <person name="Grigoriev I.V."/>
            <person name="Gueldener U."/>
            <person name="Muensterkoetter M."/>
            <person name="Nagy L.G."/>
        </authorList>
    </citation>
    <scope>NUCLEOTIDE SEQUENCE [LARGE SCALE GENOMIC DNA]</scope>
    <source>
        <strain evidence="3">C18/9</strain>
    </source>
</reference>
<evidence type="ECO:0000256" key="1">
    <source>
        <dbReference type="SAM" id="Coils"/>
    </source>
</evidence>